<evidence type="ECO:0000256" key="2">
    <source>
        <dbReference type="ARBA" id="ARBA00022803"/>
    </source>
</evidence>
<organism evidence="4 5">
    <name type="scientific">Paramormyrops kingsleyae</name>
    <dbReference type="NCBI Taxonomy" id="1676925"/>
    <lineage>
        <taxon>Eukaryota</taxon>
        <taxon>Metazoa</taxon>
        <taxon>Chordata</taxon>
        <taxon>Craniata</taxon>
        <taxon>Vertebrata</taxon>
        <taxon>Euteleostomi</taxon>
        <taxon>Actinopterygii</taxon>
        <taxon>Neopterygii</taxon>
        <taxon>Teleostei</taxon>
        <taxon>Osteoglossocephala</taxon>
        <taxon>Osteoglossomorpha</taxon>
        <taxon>Osteoglossiformes</taxon>
        <taxon>Mormyridae</taxon>
        <taxon>Paramormyrops</taxon>
    </lineage>
</organism>
<reference evidence="4" key="1">
    <citation type="submission" date="2025-08" db="UniProtKB">
        <authorList>
            <consortium name="Ensembl"/>
        </authorList>
    </citation>
    <scope>IDENTIFICATION</scope>
</reference>
<dbReference type="AlphaFoldDB" id="A0A3B3T2K8"/>
<feature type="repeat" description="TPR" evidence="3">
    <location>
        <begin position="77"/>
        <end position="110"/>
    </location>
</feature>
<dbReference type="PANTHER" id="PTHR44858:SF1">
    <property type="entry name" value="UDP-N-ACETYLGLUCOSAMINE--PEPTIDE N-ACETYLGLUCOSAMINYLTRANSFERASE SPINDLY-RELATED"/>
    <property type="match status" value="1"/>
</dbReference>
<dbReference type="Pfam" id="PF13432">
    <property type="entry name" value="TPR_16"/>
    <property type="match status" value="4"/>
</dbReference>
<dbReference type="InterPro" id="IPR011990">
    <property type="entry name" value="TPR-like_helical_dom_sf"/>
</dbReference>
<dbReference type="Pfam" id="PF13181">
    <property type="entry name" value="TPR_8"/>
    <property type="match status" value="1"/>
</dbReference>
<dbReference type="PROSITE" id="PS50005">
    <property type="entry name" value="TPR"/>
    <property type="match status" value="7"/>
</dbReference>
<name>A0A3B3T2K8_9TELE</name>
<dbReference type="SUPFAM" id="SSF48452">
    <property type="entry name" value="TPR-like"/>
    <property type="match status" value="3"/>
</dbReference>
<dbReference type="Gene3D" id="1.25.40.10">
    <property type="entry name" value="Tetratricopeptide repeat domain"/>
    <property type="match status" value="5"/>
</dbReference>
<protein>
    <submittedName>
        <fullName evidence="4">Tetratricopeptide repeat domain 6</fullName>
    </submittedName>
</protein>
<evidence type="ECO:0000256" key="3">
    <source>
        <dbReference type="PROSITE-ProRule" id="PRU00339"/>
    </source>
</evidence>
<reference evidence="4" key="2">
    <citation type="submission" date="2025-09" db="UniProtKB">
        <authorList>
            <consortium name="Ensembl"/>
        </authorList>
    </citation>
    <scope>IDENTIFICATION</scope>
</reference>
<dbReference type="PROSITE" id="PS50293">
    <property type="entry name" value="TPR_REGION"/>
    <property type="match status" value="1"/>
</dbReference>
<feature type="repeat" description="TPR" evidence="3">
    <location>
        <begin position="459"/>
        <end position="492"/>
    </location>
</feature>
<evidence type="ECO:0000313" key="5">
    <source>
        <dbReference type="Proteomes" id="UP000261540"/>
    </source>
</evidence>
<keyword evidence="1" id="KW-0677">Repeat</keyword>
<accession>A0A3B3T2K8</accession>
<dbReference type="PANTHER" id="PTHR44858">
    <property type="entry name" value="TETRATRICOPEPTIDE REPEAT PROTEIN 6"/>
    <property type="match status" value="1"/>
</dbReference>
<feature type="repeat" description="TPR" evidence="3">
    <location>
        <begin position="527"/>
        <end position="560"/>
    </location>
</feature>
<feature type="repeat" description="TPR" evidence="3">
    <location>
        <begin position="181"/>
        <end position="214"/>
    </location>
</feature>
<evidence type="ECO:0000313" key="4">
    <source>
        <dbReference type="Ensembl" id="ENSPKIP00000036905.1"/>
    </source>
</evidence>
<feature type="repeat" description="TPR" evidence="3">
    <location>
        <begin position="320"/>
        <end position="353"/>
    </location>
</feature>
<proteinExistence type="predicted"/>
<dbReference type="InterPro" id="IPR019734">
    <property type="entry name" value="TPR_rpt"/>
</dbReference>
<feature type="repeat" description="TPR" evidence="3">
    <location>
        <begin position="493"/>
        <end position="526"/>
    </location>
</feature>
<dbReference type="STRING" id="1676925.ENSPKIP00000036905"/>
<keyword evidence="2 3" id="KW-0802">TPR repeat</keyword>
<dbReference type="SMART" id="SM00028">
    <property type="entry name" value="TPR"/>
    <property type="match status" value="13"/>
</dbReference>
<dbReference type="GeneTree" id="ENSGT00940000161150"/>
<dbReference type="Ensembl" id="ENSPKIT00000017859.1">
    <property type="protein sequence ID" value="ENSPKIP00000036905.1"/>
    <property type="gene ID" value="ENSPKIG00000015307.1"/>
</dbReference>
<sequence>MKPDDQLLYIMRGQYLCDMERFDLASFYIHYAAQMDKAFPAVWESSLVQQAAIQAFLGNDSKVINQLQAATNTPPSLHGLLLLGKTQMKTQKFSEAVESFRKALTLLIPDPEAAEVFYNIGLCYVAQDNLSQALDAFNGAVKINPNLADAYHQRGLCRMRLGQPESVQDFNRALAVDPSCFQVYLSRAAFYEDQGRFAKAILNCTKAIQVQPKSVRAYLQRGTLKFCRRMYSGAVEDFTSAIQTDDTCSFAYYNRGVCYHHMKQHKLALRDYGIVLLLANGKEIDLKVLINRALLHVELNDCHNALQDLKTASGKCPEDPAIFHALGVLHHRLGNLQDSVGTYSEAVRLKPLFPEAYIGRGNTLMDYGHAEADKRAQRDFLAALHLNPLSPAARVSLGYNLQDFGSFQSAWNQFTVAIDLEPGCWEAFEGRALVNLRMKNSYGAFHDINTALKHYPLSDLLHTNRGVIRQFLGDRASAMKDYQKAISLNPDCAPAFFNAANLYFYNRQFEQACQFYTRALELGSSDDSALLNRAIAHAMLQRIPEALQDFSMALGINPLNSHIFFNRANVYCSLNRYHLAEKDLTQGTPCSSHCLRVSKCHQELVRQMEVF</sequence>
<evidence type="ECO:0000256" key="1">
    <source>
        <dbReference type="ARBA" id="ARBA00022737"/>
    </source>
</evidence>
<feature type="repeat" description="TPR" evidence="3">
    <location>
        <begin position="114"/>
        <end position="147"/>
    </location>
</feature>
<dbReference type="InterPro" id="IPR050498">
    <property type="entry name" value="Ycf3"/>
</dbReference>
<dbReference type="Proteomes" id="UP000261540">
    <property type="component" value="Unplaced"/>
</dbReference>
<keyword evidence="5" id="KW-1185">Reference proteome</keyword>